<dbReference type="AlphaFoldDB" id="A0A1T4LDP2"/>
<name>A0A1T4LDP2_9ACTN</name>
<evidence type="ECO:0000313" key="3">
    <source>
        <dbReference type="Proteomes" id="UP000190637"/>
    </source>
</evidence>
<dbReference type="Gene3D" id="3.50.50.60">
    <property type="entry name" value="FAD/NAD(P)-binding domain"/>
    <property type="match status" value="2"/>
</dbReference>
<gene>
    <name evidence="2" type="ORF">SAMN02745673_00632</name>
</gene>
<protein>
    <submittedName>
        <fullName evidence="2">2-polyprenyl-6-methoxyphenol hydroxylase</fullName>
    </submittedName>
</protein>
<reference evidence="2 3" key="1">
    <citation type="submission" date="2017-02" db="EMBL/GenBank/DDBJ databases">
        <authorList>
            <person name="Peterson S.W."/>
        </authorList>
    </citation>
    <scope>NUCLEOTIDE SEQUENCE [LARGE SCALE GENOMIC DNA]</scope>
    <source>
        <strain evidence="2 3">DSM 45154</strain>
    </source>
</reference>
<dbReference type="Pfam" id="PF17885">
    <property type="entry name" value="Smoa_sbd"/>
    <property type="match status" value="1"/>
</dbReference>
<dbReference type="RefSeq" id="WP_078760068.1">
    <property type="nucleotide sequence ID" value="NZ_FUWS01000002.1"/>
</dbReference>
<dbReference type="InterPro" id="IPR036188">
    <property type="entry name" value="FAD/NAD-bd_sf"/>
</dbReference>
<dbReference type="Proteomes" id="UP000190637">
    <property type="component" value="Unassembled WGS sequence"/>
</dbReference>
<accession>A0A1T4LDP2</accession>
<dbReference type="OrthoDB" id="3414915at2"/>
<dbReference type="STRING" id="1122192.SAMN02745673_00632"/>
<feature type="domain" description="Styrene monooxygenase StyA putative substrate binding" evidence="1">
    <location>
        <begin position="146"/>
        <end position="256"/>
    </location>
</feature>
<evidence type="ECO:0000259" key="1">
    <source>
        <dbReference type="Pfam" id="PF17885"/>
    </source>
</evidence>
<dbReference type="SUPFAM" id="SSF51905">
    <property type="entry name" value="FAD/NAD(P)-binding domain"/>
    <property type="match status" value="1"/>
</dbReference>
<dbReference type="Gene3D" id="3.30.9.40">
    <property type="match status" value="1"/>
</dbReference>
<dbReference type="InterPro" id="IPR041654">
    <property type="entry name" value="StyA_sbd"/>
</dbReference>
<keyword evidence="3" id="KW-1185">Reference proteome</keyword>
<evidence type="ECO:0000313" key="2">
    <source>
        <dbReference type="EMBL" id="SJZ52688.1"/>
    </source>
</evidence>
<organism evidence="2 3">
    <name type="scientific">Marinactinospora thermotolerans DSM 45154</name>
    <dbReference type="NCBI Taxonomy" id="1122192"/>
    <lineage>
        <taxon>Bacteria</taxon>
        <taxon>Bacillati</taxon>
        <taxon>Actinomycetota</taxon>
        <taxon>Actinomycetes</taxon>
        <taxon>Streptosporangiales</taxon>
        <taxon>Nocardiopsidaceae</taxon>
        <taxon>Marinactinospora</taxon>
    </lineage>
</organism>
<proteinExistence type="predicted"/>
<sequence length="409" mass="43590">MRRILIVGAGQSGLQLALGLLEDGYDVTVVSARTSEEIRAGRVTSTQCLFATALGLERALGLDLWADEAPRIEGVGVSLTGAGGERTADWLGRLHGDAQSVDQRVKMAEWLEEFEERGGRVVIHGVTVSDLEGFARMYDLVVVAAGRGEIAQVFDPDPARVAHPGPSRSLALAYVHGAGPRPGRPETTALHCAIAPGVGEFFVVPSYTLSGPCDILFLAGVPGGPLDVFEGVGDPDEHLEHTRELIERFFPWEGERFQDAEPTDARGVLSGAHTPIARRPVGRIGGTLVFGMADVVVANAPITSQGANSAARCAEIYRRAIVAHGDRPFDEAFMNATFAEYRAHVRHVTAWTEAMLRPTPRILGLLQAAGTRQDIADRYANAFDDPADLETWFLDSAAAPAALAGAVAG</sequence>
<dbReference type="EMBL" id="FUWS01000002">
    <property type="protein sequence ID" value="SJZ52688.1"/>
    <property type="molecule type" value="Genomic_DNA"/>
</dbReference>